<protein>
    <submittedName>
        <fullName evidence="3">Uncharacterized protein LOC100904752</fullName>
    </submittedName>
</protein>
<dbReference type="KEGG" id="goe:100904752"/>
<name>A0AAJ6VWN0_9ACAR</name>
<keyword evidence="1" id="KW-0732">Signal</keyword>
<sequence length="133" mass="14273">MRINMRILLLVALCLWAAPATDAQNSGSLVPEGLANTLNSTLQNLMPIVEGLGNVVSSLLRGITGVLSQSVQPDQAMEQYSQAIMQFEKMLQQNELTQSIGQNIIPVLDMSEDVVGTLFNMLPMLLGRGGGTS</sequence>
<proteinExistence type="predicted"/>
<organism evidence="2 3">
    <name type="scientific">Galendromus occidentalis</name>
    <name type="common">western predatory mite</name>
    <dbReference type="NCBI Taxonomy" id="34638"/>
    <lineage>
        <taxon>Eukaryota</taxon>
        <taxon>Metazoa</taxon>
        <taxon>Ecdysozoa</taxon>
        <taxon>Arthropoda</taxon>
        <taxon>Chelicerata</taxon>
        <taxon>Arachnida</taxon>
        <taxon>Acari</taxon>
        <taxon>Parasitiformes</taxon>
        <taxon>Mesostigmata</taxon>
        <taxon>Gamasina</taxon>
        <taxon>Phytoseioidea</taxon>
        <taxon>Phytoseiidae</taxon>
        <taxon>Typhlodrominae</taxon>
        <taxon>Galendromus</taxon>
    </lineage>
</organism>
<accession>A0AAJ6VWN0</accession>
<feature type="signal peptide" evidence="1">
    <location>
        <begin position="1"/>
        <end position="23"/>
    </location>
</feature>
<feature type="chain" id="PRO_5042517280" evidence="1">
    <location>
        <begin position="24"/>
        <end position="133"/>
    </location>
</feature>
<evidence type="ECO:0000313" key="3">
    <source>
        <dbReference type="RefSeq" id="XP_003741903.1"/>
    </source>
</evidence>
<dbReference type="RefSeq" id="XP_003741903.1">
    <property type="nucleotide sequence ID" value="XM_003741855.2"/>
</dbReference>
<dbReference type="AlphaFoldDB" id="A0AAJ6VWN0"/>
<keyword evidence="2" id="KW-1185">Reference proteome</keyword>
<evidence type="ECO:0000256" key="1">
    <source>
        <dbReference type="SAM" id="SignalP"/>
    </source>
</evidence>
<reference evidence="3" key="1">
    <citation type="submission" date="2025-08" db="UniProtKB">
        <authorList>
            <consortium name="RefSeq"/>
        </authorList>
    </citation>
    <scope>IDENTIFICATION</scope>
</reference>
<dbReference type="Proteomes" id="UP000694867">
    <property type="component" value="Unplaced"/>
</dbReference>
<gene>
    <name evidence="3" type="primary">LOC100904752</name>
</gene>
<evidence type="ECO:0000313" key="2">
    <source>
        <dbReference type="Proteomes" id="UP000694867"/>
    </source>
</evidence>
<dbReference type="GeneID" id="100904752"/>